<evidence type="ECO:0000313" key="1">
    <source>
        <dbReference type="EMBL" id="SPM35726.1"/>
    </source>
</evidence>
<evidence type="ECO:0000313" key="2">
    <source>
        <dbReference type="Proteomes" id="UP000240988"/>
    </source>
</evidence>
<organism evidence="1 2">
    <name type="scientific">Mycobacterium rhizamassiliense</name>
    <dbReference type="NCBI Taxonomy" id="1841860"/>
    <lineage>
        <taxon>Bacteria</taxon>
        <taxon>Bacillati</taxon>
        <taxon>Actinomycetota</taxon>
        <taxon>Actinomycetes</taxon>
        <taxon>Mycobacteriales</taxon>
        <taxon>Mycobacteriaceae</taxon>
        <taxon>Mycobacterium</taxon>
    </lineage>
</organism>
<gene>
    <name evidence="1" type="ORF">MRAB57_3556</name>
</gene>
<reference evidence="1 2" key="1">
    <citation type="submission" date="2017-01" db="EMBL/GenBank/DDBJ databases">
        <authorList>
            <consortium name="Urmite Genomes"/>
        </authorList>
    </citation>
    <scope>NUCLEOTIDE SEQUENCE [LARGE SCALE GENOMIC DNA]</scope>
    <source>
        <strain evidence="1 2">AB57</strain>
    </source>
</reference>
<name>A0A2U3NW38_9MYCO</name>
<proteinExistence type="predicted"/>
<dbReference type="AlphaFoldDB" id="A0A2U3NW38"/>
<dbReference type="EMBL" id="FUFA01000004">
    <property type="protein sequence ID" value="SPM35726.1"/>
    <property type="molecule type" value="Genomic_DNA"/>
</dbReference>
<sequence>MKTDIAGSRGNAACESQASDTTVLITEAQVAFGTAAAAGVRPKERRWLGPVGRIAGTLRGSRAARPPFQTRAAYLEPARMAREMERL</sequence>
<protein>
    <submittedName>
        <fullName evidence="1">Uncharacterized protein</fullName>
    </submittedName>
</protein>
<accession>A0A2U3NW38</accession>
<keyword evidence="2" id="KW-1185">Reference proteome</keyword>
<dbReference type="Proteomes" id="UP000240988">
    <property type="component" value="Unassembled WGS sequence"/>
</dbReference>